<dbReference type="Gene3D" id="1.10.10.60">
    <property type="entry name" value="Homeodomain-like"/>
    <property type="match status" value="1"/>
</dbReference>
<dbReference type="AlphaFoldDB" id="A0AAD5LSK1"/>
<feature type="domain" description="Myb-like" evidence="4">
    <location>
        <begin position="9"/>
        <end position="60"/>
    </location>
</feature>
<organism evidence="6 7">
    <name type="scientific">Pythium insidiosum</name>
    <name type="common">Pythiosis disease agent</name>
    <dbReference type="NCBI Taxonomy" id="114742"/>
    <lineage>
        <taxon>Eukaryota</taxon>
        <taxon>Sar</taxon>
        <taxon>Stramenopiles</taxon>
        <taxon>Oomycota</taxon>
        <taxon>Peronosporomycetes</taxon>
        <taxon>Pythiales</taxon>
        <taxon>Pythiaceae</taxon>
        <taxon>Pythium</taxon>
    </lineage>
</organism>
<evidence type="ECO:0000256" key="1">
    <source>
        <dbReference type="ARBA" id="ARBA00023015"/>
    </source>
</evidence>
<sequence>MATRNMSANKVVRHGLWSTDEHDRFLEAMKRHPHGPWKAIADHVGTRSIRQVQSHAQKYEEKIRKRVRGLHKRRQRKFLRTEHRIDMDVVGQMFSSWASDVELAALPIMAQDLEPLPLLSSL</sequence>
<dbReference type="SUPFAM" id="SSF46689">
    <property type="entry name" value="Homeodomain-like"/>
    <property type="match status" value="1"/>
</dbReference>
<keyword evidence="3" id="KW-0539">Nucleus</keyword>
<evidence type="ECO:0000313" key="6">
    <source>
        <dbReference type="EMBL" id="KAJ0408106.1"/>
    </source>
</evidence>
<dbReference type="GO" id="GO:0003677">
    <property type="term" value="F:DNA binding"/>
    <property type="evidence" value="ECO:0007669"/>
    <property type="project" value="InterPro"/>
</dbReference>
<dbReference type="InterPro" id="IPR017930">
    <property type="entry name" value="Myb_dom"/>
</dbReference>
<protein>
    <recommendedName>
        <fullName evidence="8">Myb-like DNA-binding protein</fullName>
    </recommendedName>
</protein>
<dbReference type="NCBIfam" id="TIGR01557">
    <property type="entry name" value="myb_SHAQKYF"/>
    <property type="match status" value="1"/>
</dbReference>
<dbReference type="InterPro" id="IPR001005">
    <property type="entry name" value="SANT/Myb"/>
</dbReference>
<dbReference type="PANTHER" id="PTHR12802">
    <property type="entry name" value="SWI/SNF COMPLEX-RELATED"/>
    <property type="match status" value="1"/>
</dbReference>
<dbReference type="InterPro" id="IPR009057">
    <property type="entry name" value="Homeodomain-like_sf"/>
</dbReference>
<keyword evidence="2" id="KW-0804">Transcription</keyword>
<evidence type="ECO:0000256" key="2">
    <source>
        <dbReference type="ARBA" id="ARBA00023163"/>
    </source>
</evidence>
<reference evidence="6" key="1">
    <citation type="submission" date="2021-12" db="EMBL/GenBank/DDBJ databases">
        <title>Prjna785345.</title>
        <authorList>
            <person name="Rujirawat T."/>
            <person name="Krajaejun T."/>
        </authorList>
    </citation>
    <scope>NUCLEOTIDE SEQUENCE</scope>
    <source>
        <strain evidence="6">Pi057C3</strain>
    </source>
</reference>
<dbReference type="CDD" id="cd00167">
    <property type="entry name" value="SANT"/>
    <property type="match status" value="1"/>
</dbReference>
<dbReference type="PROSITE" id="PS50090">
    <property type="entry name" value="MYB_LIKE"/>
    <property type="match status" value="1"/>
</dbReference>
<proteinExistence type="predicted"/>
<keyword evidence="1" id="KW-0805">Transcription regulation</keyword>
<dbReference type="EMBL" id="JAKCXM010000014">
    <property type="protein sequence ID" value="KAJ0408106.1"/>
    <property type="molecule type" value="Genomic_DNA"/>
</dbReference>
<dbReference type="Pfam" id="PF00249">
    <property type="entry name" value="Myb_DNA-binding"/>
    <property type="match status" value="1"/>
</dbReference>
<evidence type="ECO:0000259" key="4">
    <source>
        <dbReference type="PROSITE" id="PS50090"/>
    </source>
</evidence>
<dbReference type="PANTHER" id="PTHR12802:SF155">
    <property type="entry name" value="DEUBIQUITINASE MYSM1"/>
    <property type="match status" value="1"/>
</dbReference>
<feature type="domain" description="HTH myb-type" evidence="5">
    <location>
        <begin position="9"/>
        <end position="64"/>
    </location>
</feature>
<dbReference type="PROSITE" id="PS51294">
    <property type="entry name" value="HTH_MYB"/>
    <property type="match status" value="1"/>
</dbReference>
<keyword evidence="7" id="KW-1185">Reference proteome</keyword>
<evidence type="ECO:0008006" key="8">
    <source>
        <dbReference type="Google" id="ProtNLM"/>
    </source>
</evidence>
<dbReference type="SMART" id="SM00717">
    <property type="entry name" value="SANT"/>
    <property type="match status" value="1"/>
</dbReference>
<gene>
    <name evidence="6" type="ORF">P43SY_002076</name>
</gene>
<evidence type="ECO:0000256" key="3">
    <source>
        <dbReference type="ARBA" id="ARBA00023242"/>
    </source>
</evidence>
<comment type="caution">
    <text evidence="6">The sequence shown here is derived from an EMBL/GenBank/DDBJ whole genome shotgun (WGS) entry which is preliminary data.</text>
</comment>
<accession>A0AAD5LSK1</accession>
<evidence type="ECO:0000259" key="5">
    <source>
        <dbReference type="PROSITE" id="PS51294"/>
    </source>
</evidence>
<dbReference type="Proteomes" id="UP001209570">
    <property type="component" value="Unassembled WGS sequence"/>
</dbReference>
<dbReference type="InterPro" id="IPR006447">
    <property type="entry name" value="Myb_dom_plants"/>
</dbReference>
<name>A0AAD5LSK1_PYTIN</name>
<evidence type="ECO:0000313" key="7">
    <source>
        <dbReference type="Proteomes" id="UP001209570"/>
    </source>
</evidence>